<protein>
    <submittedName>
        <fullName evidence="3">Amino acid adenylation domain-containing protein</fullName>
    </submittedName>
</protein>
<organism evidence="3 4">
    <name type="scientific">Micromonospora orduensis</name>
    <dbReference type="NCBI Taxonomy" id="1420891"/>
    <lineage>
        <taxon>Bacteria</taxon>
        <taxon>Bacillati</taxon>
        <taxon>Actinomycetota</taxon>
        <taxon>Actinomycetes</taxon>
        <taxon>Micromonosporales</taxon>
        <taxon>Micromonosporaceae</taxon>
        <taxon>Micromonospora</taxon>
    </lineage>
</organism>
<dbReference type="SUPFAM" id="SSF56801">
    <property type="entry name" value="Acetyl-CoA synthetase-like"/>
    <property type="match status" value="1"/>
</dbReference>
<dbReference type="GO" id="GO:0043041">
    <property type="term" value="P:amino acid activation for nonribosomal peptide biosynthetic process"/>
    <property type="evidence" value="ECO:0007669"/>
    <property type="project" value="TreeGrafter"/>
</dbReference>
<dbReference type="PANTHER" id="PTHR45527:SF1">
    <property type="entry name" value="FATTY ACID SYNTHASE"/>
    <property type="match status" value="1"/>
</dbReference>
<name>A0A5C4QS99_9ACTN</name>
<accession>A0A5C4QS99</accession>
<dbReference type="CDD" id="cd05930">
    <property type="entry name" value="A_NRPS"/>
    <property type="match status" value="1"/>
</dbReference>
<dbReference type="Pfam" id="PF00501">
    <property type="entry name" value="AMP-binding"/>
    <property type="match status" value="1"/>
</dbReference>
<sequence length="573" mass="61050">MTGNRQGPSVATVGRGTSDLDLLPIAEEEIAAARRLRAARHLSVDLTATVVGRLVERATSTPERVVAVEKDKTTTYLQLAVRTAVVRRALAERGCGAGSVVAAFGPRSVETIAIFLAVESLGGVYLPLDTAWPAARMAAVLGRSESDCVVEYLGQGGPGRARDEIAQASAMAQVPVVSTSGPAFARPEPDPADALKEIDRESCAGADEPRYLYFTSGTTGSPKGALIEHRGMVNHLWAKIVDLRLDADDTLAFTAPLVFDIAICQMMMPILVGGRIAVVPDADVRSPRRLATELNRHRVTVVELVPTLIGWLVTGIGQTGGGVPPLRCVISTGEELRPALARQVMRALPAARLMNSFGFTECSDDIAHHVVTEEDLLAERLPVGSVIINASLYVLVAAGSSWRAATRGERGELFVGGVPVGRGYIGDAEATRSAFFRDPFDSSSETGRLYRTGDLAVLQENGVLYYLGRIGRQVKVSGIRVEPDEVEAVLSVHPDVEACAVTAVRVEGNTELAAFVQTAGATPLDEPGLRGYLRSRLPPAMVPGRWFQLDSMPLSGNGKINHAALKESFGYVD</sequence>
<dbReference type="InterPro" id="IPR045851">
    <property type="entry name" value="AMP-bd_C_sf"/>
</dbReference>
<evidence type="ECO:0000259" key="2">
    <source>
        <dbReference type="Pfam" id="PF13193"/>
    </source>
</evidence>
<gene>
    <name evidence="3" type="ORF">FHG89_11530</name>
</gene>
<proteinExistence type="predicted"/>
<dbReference type="GO" id="GO:0031177">
    <property type="term" value="F:phosphopantetheine binding"/>
    <property type="evidence" value="ECO:0007669"/>
    <property type="project" value="TreeGrafter"/>
</dbReference>
<dbReference type="InterPro" id="IPR025110">
    <property type="entry name" value="AMP-bd_C"/>
</dbReference>
<dbReference type="AlphaFoldDB" id="A0A5C4QS99"/>
<dbReference type="OrthoDB" id="4477213at2"/>
<feature type="domain" description="AMP-dependent synthetase/ligase" evidence="1">
    <location>
        <begin position="56"/>
        <end position="424"/>
    </location>
</feature>
<evidence type="ECO:0000313" key="4">
    <source>
        <dbReference type="Proteomes" id="UP000306145"/>
    </source>
</evidence>
<evidence type="ECO:0000259" key="1">
    <source>
        <dbReference type="Pfam" id="PF00501"/>
    </source>
</evidence>
<dbReference type="GO" id="GO:0005829">
    <property type="term" value="C:cytosol"/>
    <property type="evidence" value="ECO:0007669"/>
    <property type="project" value="TreeGrafter"/>
</dbReference>
<dbReference type="PANTHER" id="PTHR45527">
    <property type="entry name" value="NONRIBOSOMAL PEPTIDE SYNTHETASE"/>
    <property type="match status" value="1"/>
</dbReference>
<dbReference type="EMBL" id="VDFY01000138">
    <property type="protein sequence ID" value="TNH29631.1"/>
    <property type="molecule type" value="Genomic_DNA"/>
</dbReference>
<dbReference type="InterPro" id="IPR020845">
    <property type="entry name" value="AMP-binding_CS"/>
</dbReference>
<dbReference type="RefSeq" id="WP_139584371.1">
    <property type="nucleotide sequence ID" value="NZ_VDFY01000138.1"/>
</dbReference>
<dbReference type="Gene3D" id="3.40.50.12780">
    <property type="entry name" value="N-terminal domain of ligase-like"/>
    <property type="match status" value="1"/>
</dbReference>
<dbReference type="Pfam" id="PF13193">
    <property type="entry name" value="AMP-binding_C"/>
    <property type="match status" value="1"/>
</dbReference>
<dbReference type="GO" id="GO:0044550">
    <property type="term" value="P:secondary metabolite biosynthetic process"/>
    <property type="evidence" value="ECO:0007669"/>
    <property type="project" value="TreeGrafter"/>
</dbReference>
<dbReference type="PROSITE" id="PS00455">
    <property type="entry name" value="AMP_BINDING"/>
    <property type="match status" value="1"/>
</dbReference>
<evidence type="ECO:0000313" key="3">
    <source>
        <dbReference type="EMBL" id="TNH29631.1"/>
    </source>
</evidence>
<dbReference type="Proteomes" id="UP000306145">
    <property type="component" value="Unassembled WGS sequence"/>
</dbReference>
<dbReference type="Gene3D" id="3.30.300.30">
    <property type="match status" value="1"/>
</dbReference>
<dbReference type="InterPro" id="IPR042099">
    <property type="entry name" value="ANL_N_sf"/>
</dbReference>
<keyword evidence="4" id="KW-1185">Reference proteome</keyword>
<dbReference type="InterPro" id="IPR000873">
    <property type="entry name" value="AMP-dep_synth/lig_dom"/>
</dbReference>
<feature type="domain" description="AMP-binding enzyme C-terminal" evidence="2">
    <location>
        <begin position="485"/>
        <end position="559"/>
    </location>
</feature>
<comment type="caution">
    <text evidence="3">The sequence shown here is derived from an EMBL/GenBank/DDBJ whole genome shotgun (WGS) entry which is preliminary data.</text>
</comment>
<reference evidence="3 4" key="1">
    <citation type="submission" date="2019-06" db="EMBL/GenBank/DDBJ databases">
        <title>Micromonospora ordensis sp. nov., isolated from deep marine sediment.</title>
        <authorList>
            <person name="Veyisoglu A."/>
            <person name="Carro L."/>
            <person name="Klenk H.-P."/>
            <person name="Sahin N."/>
        </authorList>
    </citation>
    <scope>NUCLEOTIDE SEQUENCE [LARGE SCALE GENOMIC DNA]</scope>
    <source>
        <strain evidence="3 4">S2509</strain>
    </source>
</reference>